<protein>
    <submittedName>
        <fullName evidence="2">Glycine/betaine ABC transporter substrate-binding protein</fullName>
    </submittedName>
</protein>
<dbReference type="Gene3D" id="3.40.190.10">
    <property type="entry name" value="Periplasmic binding protein-like II"/>
    <property type="match status" value="1"/>
</dbReference>
<dbReference type="SUPFAM" id="SSF53850">
    <property type="entry name" value="Periplasmic binding protein-like II"/>
    <property type="match status" value="1"/>
</dbReference>
<dbReference type="EMBL" id="CP031310">
    <property type="protein sequence ID" value="QCC51866.1"/>
    <property type="molecule type" value="Genomic_DNA"/>
</dbReference>
<sequence length="315" mass="34134">MTRLGRRQYLVTAGAVSVGGLVGGCSSSTDRTPGETLTIGSKGLPESRLLGYLAYEAIGKATDVDPIDEIGFGGSRDNWDALVAGDLDLYWEYTGTHFAVLPPQRTDHPTDPQRLFEAVRADAADAGIRAYPPAPFDNSFVLLADPEWAAQTGVETLSEFARRINAGNTDVRIALGTDFARRPDGWPRIVDTYEVRADSLAALESSILEVPLGLTYQLYRDDRATVVMGYATDPQRSRLGLTLLDDDRDVFPTYNPTPMANADAVPADGPVATVLERLGSQIGGFDTIQRLNGRVAIDGEDPQTVARSFIERIEI</sequence>
<dbReference type="Proteomes" id="UP000296706">
    <property type="component" value="Chromosome"/>
</dbReference>
<dbReference type="GO" id="GO:0022857">
    <property type="term" value="F:transmembrane transporter activity"/>
    <property type="evidence" value="ECO:0007669"/>
    <property type="project" value="InterPro"/>
</dbReference>
<dbReference type="PROSITE" id="PS51257">
    <property type="entry name" value="PROKAR_LIPOPROTEIN"/>
    <property type="match status" value="1"/>
</dbReference>
<dbReference type="Gene3D" id="3.40.190.120">
    <property type="entry name" value="Osmoprotection protein (prox), domain 2"/>
    <property type="match status" value="1"/>
</dbReference>
<dbReference type="InterPro" id="IPR007210">
    <property type="entry name" value="ABC_Gly_betaine_transp_sub-bd"/>
</dbReference>
<evidence type="ECO:0000313" key="3">
    <source>
        <dbReference type="Proteomes" id="UP000296706"/>
    </source>
</evidence>
<organism evidence="2 3">
    <name type="scientific">Halapricum salinum</name>
    <dbReference type="NCBI Taxonomy" id="1457250"/>
    <lineage>
        <taxon>Archaea</taxon>
        <taxon>Methanobacteriati</taxon>
        <taxon>Methanobacteriota</taxon>
        <taxon>Stenosarchaea group</taxon>
        <taxon>Halobacteria</taxon>
        <taxon>Halobacteriales</taxon>
        <taxon>Haloarculaceae</taxon>
        <taxon>Halapricum</taxon>
    </lineage>
</organism>
<keyword evidence="3" id="KW-1185">Reference proteome</keyword>
<dbReference type="KEGG" id="hsn:DV733_11760"/>
<gene>
    <name evidence="2" type="ORF">DV733_11760</name>
</gene>
<reference evidence="2 3" key="1">
    <citation type="journal article" date="2019" name="Nat. Commun.">
        <title>A new type of DNA phosphorothioation-based antiviral system in archaea.</title>
        <authorList>
            <person name="Xiong L."/>
            <person name="Liu S."/>
            <person name="Chen S."/>
            <person name="Xiao Y."/>
            <person name="Zhu B."/>
            <person name="Gao Y."/>
            <person name="Zhang Y."/>
            <person name="Chen B."/>
            <person name="Luo J."/>
            <person name="Deng Z."/>
            <person name="Chen X."/>
            <person name="Wang L."/>
            <person name="Chen S."/>
        </authorList>
    </citation>
    <scope>NUCLEOTIDE SEQUENCE [LARGE SCALE GENOMIC DNA]</scope>
    <source>
        <strain evidence="2 3">CBA1105</strain>
    </source>
</reference>
<dbReference type="GO" id="GO:0043190">
    <property type="term" value="C:ATP-binding cassette (ABC) transporter complex"/>
    <property type="evidence" value="ECO:0007669"/>
    <property type="project" value="InterPro"/>
</dbReference>
<proteinExistence type="predicted"/>
<dbReference type="RefSeq" id="WP_049994524.1">
    <property type="nucleotide sequence ID" value="NZ_CP031310.1"/>
</dbReference>
<evidence type="ECO:0000259" key="1">
    <source>
        <dbReference type="Pfam" id="PF04069"/>
    </source>
</evidence>
<name>A0A4D6HEZ8_9EURY</name>
<evidence type="ECO:0000313" key="2">
    <source>
        <dbReference type="EMBL" id="QCC51866.1"/>
    </source>
</evidence>
<dbReference type="OrthoDB" id="76236at2157"/>
<dbReference type="AlphaFoldDB" id="A0A4D6HEZ8"/>
<dbReference type="Pfam" id="PF04069">
    <property type="entry name" value="OpuAC"/>
    <property type="match status" value="1"/>
</dbReference>
<dbReference type="STRING" id="1457250.GCA_000755225_00536"/>
<accession>A0A4D6HEZ8</accession>
<dbReference type="GeneID" id="39848548"/>
<feature type="domain" description="ABC-type glycine betaine transport system substrate-binding" evidence="1">
    <location>
        <begin position="36"/>
        <end position="311"/>
    </location>
</feature>